<dbReference type="Pfam" id="PF06904">
    <property type="entry name" value="Extensin-like_C"/>
    <property type="match status" value="1"/>
</dbReference>
<gene>
    <name evidence="2" type="ORF">O2N63_14135</name>
</gene>
<dbReference type="Proteomes" id="UP001528040">
    <property type="component" value="Unassembled WGS sequence"/>
</dbReference>
<dbReference type="RefSeq" id="WP_271054931.1">
    <property type="nucleotide sequence ID" value="NZ_JAQIIO010000008.1"/>
</dbReference>
<accession>A0ABT4W619</accession>
<evidence type="ECO:0000259" key="1">
    <source>
        <dbReference type="Pfam" id="PF06904"/>
    </source>
</evidence>
<sequence length="306" mass="32415">MIRRGAGYLALAALLTEAAWANAPIRSLRPELRPELHQSGDMVRSTSMVVVHIERTLRPRPRPGSVVIEQPTPVTTARPVSAGAVSVAGFSHTAVARSLRPMLRPASFREVQSVPTVVATTTPAIVPKATGRVGKVCGLRSIRGQKVSAIPGKLRGCGLSEPVKVSEISGVRLSTPAIMDCTTAKALDKWVRNGVAPAIGRLGGGPAELKIAAHYSCRTRNNRPGAKISEHGKGKAVDISGLTLKNGAKISVLKGWRDPVQGKVLKAMHSSACGTFGTVLGPNADRYHKDHLHLDTAKHRGGAYCR</sequence>
<evidence type="ECO:0000313" key="2">
    <source>
        <dbReference type="EMBL" id="MDA5095223.1"/>
    </source>
</evidence>
<keyword evidence="3" id="KW-1185">Reference proteome</keyword>
<proteinExistence type="predicted"/>
<comment type="caution">
    <text evidence="2">The sequence shown here is derived from an EMBL/GenBank/DDBJ whole genome shotgun (WGS) entry which is preliminary data.</text>
</comment>
<feature type="domain" description="Extensin-like C-terminal" evidence="1">
    <location>
        <begin position="150"/>
        <end position="306"/>
    </location>
</feature>
<dbReference type="EMBL" id="JAQIIO010000008">
    <property type="protein sequence ID" value="MDA5095223.1"/>
    <property type="molecule type" value="Genomic_DNA"/>
</dbReference>
<name>A0ABT4W619_9RHOB</name>
<protein>
    <submittedName>
        <fullName evidence="2">Extensin family protein</fullName>
    </submittedName>
</protein>
<dbReference type="InterPro" id="IPR009683">
    <property type="entry name" value="Extensin-like_C"/>
</dbReference>
<evidence type="ECO:0000313" key="3">
    <source>
        <dbReference type="Proteomes" id="UP001528040"/>
    </source>
</evidence>
<organism evidence="2 3">
    <name type="scientific">Aliiroseovarius salicola</name>
    <dbReference type="NCBI Taxonomy" id="3009082"/>
    <lineage>
        <taxon>Bacteria</taxon>
        <taxon>Pseudomonadati</taxon>
        <taxon>Pseudomonadota</taxon>
        <taxon>Alphaproteobacteria</taxon>
        <taxon>Rhodobacterales</taxon>
        <taxon>Paracoccaceae</taxon>
        <taxon>Aliiroseovarius</taxon>
    </lineage>
</organism>
<reference evidence="2 3" key="1">
    <citation type="submission" date="2023-01" db="EMBL/GenBank/DDBJ databases">
        <authorList>
            <person name="Yoon J.-W."/>
        </authorList>
    </citation>
    <scope>NUCLEOTIDE SEQUENCE [LARGE SCALE GENOMIC DNA]</scope>
    <source>
        <strain evidence="2 3">KMU-50</strain>
    </source>
</reference>